<accession>A0ABT4PR77</accession>
<organism evidence="1 2">
    <name type="scientific">Mycobacterium hippophais</name>
    <dbReference type="NCBI Taxonomy" id="3016340"/>
    <lineage>
        <taxon>Bacteria</taxon>
        <taxon>Bacillati</taxon>
        <taxon>Actinomycetota</taxon>
        <taxon>Actinomycetes</taxon>
        <taxon>Mycobacteriales</taxon>
        <taxon>Mycobacteriaceae</taxon>
        <taxon>Mycobacterium</taxon>
    </lineage>
</organism>
<evidence type="ECO:0000313" key="1">
    <source>
        <dbReference type="EMBL" id="MCZ8379063.1"/>
    </source>
</evidence>
<name>A0ABT4PR77_9MYCO</name>
<dbReference type="InterPro" id="IPR022536">
    <property type="entry name" value="EspC"/>
</dbReference>
<dbReference type="Proteomes" id="UP001142153">
    <property type="component" value="Unassembled WGS sequence"/>
</dbReference>
<reference evidence="1" key="1">
    <citation type="submission" date="2022-12" db="EMBL/GenBank/DDBJ databases">
        <authorList>
            <person name="Deng Y."/>
            <person name="Zhang Y.-Q."/>
        </authorList>
    </citation>
    <scope>NUCLEOTIDE SEQUENCE</scope>
    <source>
        <strain evidence="1">CPCC 205372</strain>
    </source>
</reference>
<gene>
    <name evidence="1" type="ORF">O6P37_09335</name>
</gene>
<dbReference type="RefSeq" id="WP_269893790.1">
    <property type="nucleotide sequence ID" value="NZ_JAPZPY010000003.1"/>
</dbReference>
<sequence>MGERDATRVDAAALRAAAHQYESAARLVDTAVRTHLNALTFDGAAAGRAHTMRGEALRTAVDDVVAPLRQWSRAATEIAVLLRLSADRYTDVDAAAARRVG</sequence>
<dbReference type="EMBL" id="JAPZPY010000003">
    <property type="protein sequence ID" value="MCZ8379063.1"/>
    <property type="molecule type" value="Genomic_DNA"/>
</dbReference>
<comment type="caution">
    <text evidence="1">The sequence shown here is derived from an EMBL/GenBank/DDBJ whole genome shotgun (WGS) entry which is preliminary data.</text>
</comment>
<protein>
    <submittedName>
        <fullName evidence="1">Type VII secretion target</fullName>
    </submittedName>
</protein>
<dbReference type="Pfam" id="PF10824">
    <property type="entry name" value="T7SS_ESX_EspC"/>
    <property type="match status" value="1"/>
</dbReference>
<evidence type="ECO:0000313" key="2">
    <source>
        <dbReference type="Proteomes" id="UP001142153"/>
    </source>
</evidence>
<proteinExistence type="predicted"/>
<keyword evidence="2" id="KW-1185">Reference proteome</keyword>